<accession>A0A1V0SE92</accession>
<sequence>MNYDIGAQIENDKEIIKKIQSSSAYMKLIKCPNNLTLECFFEKLHEINKINNNIPYDEYDEYDEYVDEQDEMTGIMSQNKKQKPSVSLNFTQYEDGTTDIFANSLSVGACYGMKIDTFSKNGYTLSKYQDFEHTRCVSTTQTISKSNTCKNLIKLHNSSFEQKIYKFNLSTYDAITNIIMFINNNGLYGEKIEFVLKCQDLVICSRTLTMVDSTLKCNFIDFPNFIINPPGNLNKLEVYIRANNITINDDSLNFTIIYDVILFDDKSRSKIFGNHKPYLFETSSGIVCMGRGDTIIVPRYSEQVASTVHPDFKHLYSTINKNDDNQINNIINENIKIIL</sequence>
<protein>
    <submittedName>
        <fullName evidence="1">Uncharacterized protein</fullName>
    </submittedName>
</protein>
<dbReference type="EMBL" id="KY684090">
    <property type="protein sequence ID" value="ARF09958.1"/>
    <property type="molecule type" value="Genomic_DNA"/>
</dbReference>
<proteinExistence type="predicted"/>
<name>A0A1V0SE92_9VIRU</name>
<gene>
    <name evidence="1" type="ORF">Indivirus_6_24</name>
</gene>
<evidence type="ECO:0000313" key="1">
    <source>
        <dbReference type="EMBL" id="ARF09958.1"/>
    </source>
</evidence>
<organism evidence="1">
    <name type="scientific">Indivirus ILV1</name>
    <dbReference type="NCBI Taxonomy" id="1977633"/>
    <lineage>
        <taxon>Viruses</taxon>
        <taxon>Varidnaviria</taxon>
        <taxon>Bamfordvirae</taxon>
        <taxon>Nucleocytoviricota</taxon>
        <taxon>Megaviricetes</taxon>
        <taxon>Imitervirales</taxon>
        <taxon>Mimiviridae</taxon>
        <taxon>Klosneuvirinae</taxon>
        <taxon>Indivirus</taxon>
    </lineage>
</organism>
<reference evidence="1" key="1">
    <citation type="journal article" date="2017" name="Science">
        <title>Giant viruses with an expanded complement of translation system components.</title>
        <authorList>
            <person name="Schulz F."/>
            <person name="Yutin N."/>
            <person name="Ivanova N.N."/>
            <person name="Ortega D.R."/>
            <person name="Lee T.K."/>
            <person name="Vierheilig J."/>
            <person name="Daims H."/>
            <person name="Horn M."/>
            <person name="Wagner M."/>
            <person name="Jensen G.J."/>
            <person name="Kyrpides N.C."/>
            <person name="Koonin E.V."/>
            <person name="Woyke T."/>
        </authorList>
    </citation>
    <scope>NUCLEOTIDE SEQUENCE</scope>
    <source>
        <strain evidence="1">ILV1</strain>
    </source>
</reference>